<evidence type="ECO:0000313" key="2">
    <source>
        <dbReference type="Proteomes" id="UP000285317"/>
    </source>
</evidence>
<dbReference type="Proteomes" id="UP000285317">
    <property type="component" value="Chromosome"/>
</dbReference>
<evidence type="ECO:0000313" key="1">
    <source>
        <dbReference type="EMBL" id="AZZ54000.1"/>
    </source>
</evidence>
<protein>
    <submittedName>
        <fullName evidence="1">Uncharacterized protein</fullName>
    </submittedName>
</protein>
<dbReference type="AlphaFoldDB" id="A0A3T0T606"/>
<dbReference type="EMBL" id="CP028137">
    <property type="protein sequence ID" value="AZZ54000.1"/>
    <property type="molecule type" value="Genomic_DNA"/>
</dbReference>
<proteinExistence type="predicted"/>
<dbReference type="KEGG" id="rfs:C1I64_19480"/>
<organism evidence="1 2">
    <name type="scientific">Rathayibacter festucae DSM 15932</name>
    <dbReference type="NCBI Taxonomy" id="1328866"/>
    <lineage>
        <taxon>Bacteria</taxon>
        <taxon>Bacillati</taxon>
        <taxon>Actinomycetota</taxon>
        <taxon>Actinomycetes</taxon>
        <taxon>Micrococcales</taxon>
        <taxon>Microbacteriaceae</taxon>
        <taxon>Rathayibacter</taxon>
    </lineage>
</organism>
<reference evidence="1 2" key="1">
    <citation type="submission" date="2018-03" db="EMBL/GenBank/DDBJ databases">
        <title>Bacteriophage NCPPB3778 and a type I-E CRISPR drive the evolution of the US Biological Select Agent, Rathayibacter toxicus.</title>
        <authorList>
            <person name="Davis E.W.II."/>
            <person name="Tabima J.F."/>
            <person name="Weisberg A.J."/>
            <person name="Dantas Lopes L."/>
            <person name="Wiseman M.S."/>
            <person name="Wiseman M.S."/>
            <person name="Pupko T."/>
            <person name="Belcher M.S."/>
            <person name="Sechler A.J."/>
            <person name="Tancos M.A."/>
            <person name="Schroeder B.K."/>
            <person name="Murray T.D."/>
            <person name="Luster D.G."/>
            <person name="Schneider W.L."/>
            <person name="Rogers E."/>
            <person name="Andreote F.D."/>
            <person name="Grunwald N.J."/>
            <person name="Putnam M.L."/>
            <person name="Chang J.H."/>
        </authorList>
    </citation>
    <scope>NUCLEOTIDE SEQUENCE [LARGE SCALE GENOMIC DNA]</scope>
    <source>
        <strain evidence="1 2">DSM 15932</strain>
    </source>
</reference>
<accession>A0A3T0T606</accession>
<name>A0A3T0T606_9MICO</name>
<gene>
    <name evidence="1" type="ORF">C1I64_19480</name>
</gene>
<sequence>MADSGVSQTEIAGQLRASQPQVSRWAAKGRRILGLVAEGRMLGRSPYHVAERYSRGEISREQVVEALTTWQYVTAETRTGGLHEDLLNVVAGSFDEVQAASLDDLIDEDVYAAALDALRAQTAALRQTDGE</sequence>